<dbReference type="GO" id="GO:0003677">
    <property type="term" value="F:DNA binding"/>
    <property type="evidence" value="ECO:0007669"/>
    <property type="project" value="UniProtKB-KW"/>
</dbReference>
<sequence>MALSTDRPKVAKTPANRTIRAPSLTELAFREIEGMIITGELETGERINDSQLAKRFGISRGPVREAIGRLAAAGLVEMIQNRGAYVRVIDVEDALEIYDIRAALERAGVAGAARNMSPELLARLREQVATMDRCEQEGDREGYFDSNLQFHRIIHEAAGNARLLELCERFARELKLFRHLSLITAGIHQSNQEHHQILAALEEGDANKAADAMEAHVWQAKARLVALAESLKGKPHDLRAPH</sequence>
<reference evidence="5 6" key="1">
    <citation type="submission" date="2017-08" db="EMBL/GenBank/DDBJ databases">
        <title>Halomonas alkalisoli sp. nov., isolated from saline alkaline soil.</title>
        <authorList>
            <person name="Wang D."/>
            <person name="Zhang G."/>
        </authorList>
    </citation>
    <scope>NUCLEOTIDE SEQUENCE [LARGE SCALE GENOMIC DNA]</scope>
    <source>
        <strain evidence="5 6">WRN001</strain>
    </source>
</reference>
<dbReference type="GO" id="GO:0003700">
    <property type="term" value="F:DNA-binding transcription factor activity"/>
    <property type="evidence" value="ECO:0007669"/>
    <property type="project" value="InterPro"/>
</dbReference>
<keyword evidence="3" id="KW-0804">Transcription</keyword>
<dbReference type="InterPro" id="IPR000524">
    <property type="entry name" value="Tscrpt_reg_HTH_GntR"/>
</dbReference>
<feature type="domain" description="HTH gntR-type" evidence="4">
    <location>
        <begin position="22"/>
        <end position="89"/>
    </location>
</feature>
<comment type="caution">
    <text evidence="5">The sequence shown here is derived from an EMBL/GenBank/DDBJ whole genome shotgun (WGS) entry which is preliminary data.</text>
</comment>
<protein>
    <submittedName>
        <fullName evidence="5">GntR family transcriptional regulator</fullName>
    </submittedName>
</protein>
<dbReference type="InterPro" id="IPR036390">
    <property type="entry name" value="WH_DNA-bd_sf"/>
</dbReference>
<dbReference type="Pfam" id="PF07729">
    <property type="entry name" value="FCD"/>
    <property type="match status" value="1"/>
</dbReference>
<dbReference type="PROSITE" id="PS50949">
    <property type="entry name" value="HTH_GNTR"/>
    <property type="match status" value="1"/>
</dbReference>
<dbReference type="Gene3D" id="1.10.10.10">
    <property type="entry name" value="Winged helix-like DNA-binding domain superfamily/Winged helix DNA-binding domain"/>
    <property type="match status" value="1"/>
</dbReference>
<gene>
    <name evidence="5" type="ORF">CK498_09470</name>
</gene>
<dbReference type="Pfam" id="PF00392">
    <property type="entry name" value="GntR"/>
    <property type="match status" value="1"/>
</dbReference>
<keyword evidence="6" id="KW-1185">Reference proteome</keyword>
<dbReference type="CDD" id="cd07377">
    <property type="entry name" value="WHTH_GntR"/>
    <property type="match status" value="1"/>
</dbReference>
<proteinExistence type="predicted"/>
<dbReference type="SMART" id="SM00895">
    <property type="entry name" value="FCD"/>
    <property type="match status" value="1"/>
</dbReference>
<evidence type="ECO:0000256" key="2">
    <source>
        <dbReference type="ARBA" id="ARBA00023125"/>
    </source>
</evidence>
<dbReference type="PANTHER" id="PTHR43537">
    <property type="entry name" value="TRANSCRIPTIONAL REGULATOR, GNTR FAMILY"/>
    <property type="match status" value="1"/>
</dbReference>
<dbReference type="OrthoDB" id="9799812at2"/>
<accession>A0A2A2EYJ7</accession>
<dbReference type="SUPFAM" id="SSF46785">
    <property type="entry name" value="Winged helix' DNA-binding domain"/>
    <property type="match status" value="1"/>
</dbReference>
<organism evidence="5 6">
    <name type="scientific">Halomonas salipaludis</name>
    <dbReference type="NCBI Taxonomy" id="2032625"/>
    <lineage>
        <taxon>Bacteria</taxon>
        <taxon>Pseudomonadati</taxon>
        <taxon>Pseudomonadota</taxon>
        <taxon>Gammaproteobacteria</taxon>
        <taxon>Oceanospirillales</taxon>
        <taxon>Halomonadaceae</taxon>
        <taxon>Halomonas</taxon>
    </lineage>
</organism>
<dbReference type="SUPFAM" id="SSF48008">
    <property type="entry name" value="GntR ligand-binding domain-like"/>
    <property type="match status" value="1"/>
</dbReference>
<dbReference type="InterPro" id="IPR036388">
    <property type="entry name" value="WH-like_DNA-bd_sf"/>
</dbReference>
<name>A0A2A2EYJ7_9GAMM</name>
<evidence type="ECO:0000313" key="5">
    <source>
        <dbReference type="EMBL" id="PAU77449.1"/>
    </source>
</evidence>
<evidence type="ECO:0000256" key="1">
    <source>
        <dbReference type="ARBA" id="ARBA00023015"/>
    </source>
</evidence>
<evidence type="ECO:0000256" key="3">
    <source>
        <dbReference type="ARBA" id="ARBA00023163"/>
    </source>
</evidence>
<dbReference type="Gene3D" id="1.20.120.530">
    <property type="entry name" value="GntR ligand-binding domain-like"/>
    <property type="match status" value="1"/>
</dbReference>
<dbReference type="InterPro" id="IPR011711">
    <property type="entry name" value="GntR_C"/>
</dbReference>
<dbReference type="PANTHER" id="PTHR43537:SF5">
    <property type="entry name" value="UXU OPERON TRANSCRIPTIONAL REGULATOR"/>
    <property type="match status" value="1"/>
</dbReference>
<dbReference type="SMART" id="SM00345">
    <property type="entry name" value="HTH_GNTR"/>
    <property type="match status" value="1"/>
</dbReference>
<dbReference type="PRINTS" id="PR00035">
    <property type="entry name" value="HTHGNTR"/>
</dbReference>
<evidence type="ECO:0000259" key="4">
    <source>
        <dbReference type="PROSITE" id="PS50949"/>
    </source>
</evidence>
<keyword evidence="1" id="KW-0805">Transcription regulation</keyword>
<dbReference type="InterPro" id="IPR008920">
    <property type="entry name" value="TF_FadR/GntR_C"/>
</dbReference>
<evidence type="ECO:0000313" key="6">
    <source>
        <dbReference type="Proteomes" id="UP000217771"/>
    </source>
</evidence>
<dbReference type="Proteomes" id="UP000217771">
    <property type="component" value="Unassembled WGS sequence"/>
</dbReference>
<dbReference type="RefSeq" id="WP_095620613.1">
    <property type="nucleotide sequence ID" value="NZ_NSKB01000003.1"/>
</dbReference>
<dbReference type="AlphaFoldDB" id="A0A2A2EYJ7"/>
<dbReference type="EMBL" id="NSKB01000003">
    <property type="protein sequence ID" value="PAU77449.1"/>
    <property type="molecule type" value="Genomic_DNA"/>
</dbReference>
<keyword evidence="2" id="KW-0238">DNA-binding</keyword>